<dbReference type="EMBL" id="BONP01000034">
    <property type="protein sequence ID" value="GIG41713.1"/>
    <property type="molecule type" value="Genomic_DNA"/>
</dbReference>
<evidence type="ECO:0000256" key="3">
    <source>
        <dbReference type="ARBA" id="ARBA00022448"/>
    </source>
</evidence>
<keyword evidence="6 9" id="KW-0067">ATP-binding</keyword>
<dbReference type="Gene3D" id="3.40.50.300">
    <property type="entry name" value="P-loop containing nucleotide triphosphate hydrolases"/>
    <property type="match status" value="2"/>
</dbReference>
<dbReference type="GO" id="GO:0005524">
    <property type="term" value="F:ATP binding"/>
    <property type="evidence" value="ECO:0007669"/>
    <property type="project" value="UniProtKB-KW"/>
</dbReference>
<name>A0ABQ4DQU7_9CELL</name>
<dbReference type="PANTHER" id="PTHR43297">
    <property type="entry name" value="OLIGOPEPTIDE TRANSPORT ATP-BINDING PROTEIN APPD"/>
    <property type="match status" value="1"/>
</dbReference>
<dbReference type="SUPFAM" id="SSF52540">
    <property type="entry name" value="P-loop containing nucleoside triphosphate hydrolases"/>
    <property type="match status" value="2"/>
</dbReference>
<dbReference type="PROSITE" id="PS50893">
    <property type="entry name" value="ABC_TRANSPORTER_2"/>
    <property type="match status" value="2"/>
</dbReference>
<dbReference type="InterPro" id="IPR017871">
    <property type="entry name" value="ABC_transporter-like_CS"/>
</dbReference>
<keyword evidence="4" id="KW-1003">Cell membrane</keyword>
<comment type="subcellular location">
    <subcellularLocation>
        <location evidence="1">Cell membrane</location>
        <topology evidence="1">Peripheral membrane protein</topology>
    </subcellularLocation>
</comment>
<sequence>MTVHLHRVVVRHAGRTLVDVADVHLEPGRAVTVVGESGSGKSLLAHAALGTLPAGLAVHGAMSIDGVPHDVGDQAGRRPLWGRTLALLPQEPVLALDPTMRVRDVVAEGAPTFARDRRAARRAALERLAGLGVAHAAGAYPHQLSGGMAQRVAFAAATIGEAPVLVADEPSKGLDVAARDDLAALLRRHVEGGGVLLTITHDLDLARALGGDVLVMREAEVLERGPVEQVLTTPTHPYTARLLAAEPARWAKAWMRDGGPPEGSPLLVHAEQVTRTLGGRRLFTGLDLDLRAGDRVALTGPSGSGKTTLGRVLLRRHPVDSGRVTHHDLARRRGRAPVQQLHQDPTQSFPAFVPLRAALGDAVRRHGVAPGRLEELLGTMRLDPGLLERRPGGVSGGELQRLAIIRAMLLHPALLLADEPTSRLDLLTQEETLDALMGQVEQQGTALLLVTHDTSLAHAVADREVVLPGGVTTPTAVLAGR</sequence>
<evidence type="ECO:0000256" key="1">
    <source>
        <dbReference type="ARBA" id="ARBA00004202"/>
    </source>
</evidence>
<reference evidence="9 10" key="1">
    <citation type="submission" date="2021-01" db="EMBL/GenBank/DDBJ databases">
        <title>Whole genome shotgun sequence of Cellulomonas phragmiteti NBRC 110785.</title>
        <authorList>
            <person name="Komaki H."/>
            <person name="Tamura T."/>
        </authorList>
    </citation>
    <scope>NUCLEOTIDE SEQUENCE [LARGE SCALE GENOMIC DNA]</scope>
    <source>
        <strain evidence="9 10">NBRC 110785</strain>
    </source>
</reference>
<comment type="similarity">
    <text evidence="2">Belongs to the ABC transporter superfamily.</text>
</comment>
<evidence type="ECO:0000256" key="5">
    <source>
        <dbReference type="ARBA" id="ARBA00022741"/>
    </source>
</evidence>
<keyword evidence="7" id="KW-0472">Membrane</keyword>
<evidence type="ECO:0000313" key="10">
    <source>
        <dbReference type="Proteomes" id="UP000614741"/>
    </source>
</evidence>
<evidence type="ECO:0000313" key="9">
    <source>
        <dbReference type="EMBL" id="GIG41713.1"/>
    </source>
</evidence>
<dbReference type="Proteomes" id="UP000614741">
    <property type="component" value="Unassembled WGS sequence"/>
</dbReference>
<evidence type="ECO:0000256" key="6">
    <source>
        <dbReference type="ARBA" id="ARBA00022840"/>
    </source>
</evidence>
<keyword evidence="5" id="KW-0547">Nucleotide-binding</keyword>
<dbReference type="SMART" id="SM00382">
    <property type="entry name" value="AAA"/>
    <property type="match status" value="2"/>
</dbReference>
<accession>A0ABQ4DQU7</accession>
<feature type="domain" description="ABC transporter" evidence="8">
    <location>
        <begin position="268"/>
        <end position="479"/>
    </location>
</feature>
<dbReference type="PROSITE" id="PS00211">
    <property type="entry name" value="ABC_TRANSPORTER_1"/>
    <property type="match status" value="2"/>
</dbReference>
<comment type="caution">
    <text evidence="9">The sequence shown here is derived from an EMBL/GenBank/DDBJ whole genome shotgun (WGS) entry which is preliminary data.</text>
</comment>
<protein>
    <submittedName>
        <fullName evidence="9">ABC transporter ATP-binding protein</fullName>
    </submittedName>
</protein>
<dbReference type="InterPro" id="IPR027417">
    <property type="entry name" value="P-loop_NTPase"/>
</dbReference>
<feature type="domain" description="ABC transporter" evidence="8">
    <location>
        <begin position="3"/>
        <end position="243"/>
    </location>
</feature>
<gene>
    <name evidence="9" type="ORF">Cph01nite_34750</name>
</gene>
<dbReference type="InterPro" id="IPR003439">
    <property type="entry name" value="ABC_transporter-like_ATP-bd"/>
</dbReference>
<evidence type="ECO:0000256" key="4">
    <source>
        <dbReference type="ARBA" id="ARBA00022475"/>
    </source>
</evidence>
<proteinExistence type="inferred from homology"/>
<organism evidence="9 10">
    <name type="scientific">Cellulomonas phragmiteti</name>
    <dbReference type="NCBI Taxonomy" id="478780"/>
    <lineage>
        <taxon>Bacteria</taxon>
        <taxon>Bacillati</taxon>
        <taxon>Actinomycetota</taxon>
        <taxon>Actinomycetes</taxon>
        <taxon>Micrococcales</taxon>
        <taxon>Cellulomonadaceae</taxon>
        <taxon>Cellulomonas</taxon>
    </lineage>
</organism>
<keyword evidence="3" id="KW-0813">Transport</keyword>
<dbReference type="RefSeq" id="WP_203676079.1">
    <property type="nucleotide sequence ID" value="NZ_BONP01000034.1"/>
</dbReference>
<evidence type="ECO:0000256" key="7">
    <source>
        <dbReference type="ARBA" id="ARBA00023136"/>
    </source>
</evidence>
<evidence type="ECO:0000256" key="2">
    <source>
        <dbReference type="ARBA" id="ARBA00005417"/>
    </source>
</evidence>
<dbReference type="PANTHER" id="PTHR43297:SF7">
    <property type="entry name" value="D,D-DIPEPTIDE TRANSPORT ATP-BINDING PROTEIN DDPD-RELATED"/>
    <property type="match status" value="1"/>
</dbReference>
<dbReference type="InterPro" id="IPR003593">
    <property type="entry name" value="AAA+_ATPase"/>
</dbReference>
<evidence type="ECO:0000259" key="8">
    <source>
        <dbReference type="PROSITE" id="PS50893"/>
    </source>
</evidence>
<dbReference type="InterPro" id="IPR050388">
    <property type="entry name" value="ABC_Ni/Peptide_Import"/>
</dbReference>
<keyword evidence="10" id="KW-1185">Reference proteome</keyword>
<dbReference type="Pfam" id="PF00005">
    <property type="entry name" value="ABC_tran"/>
    <property type="match status" value="2"/>
</dbReference>